<reference evidence="1" key="1">
    <citation type="submission" date="2022-10" db="EMBL/GenBank/DDBJ databases">
        <title>Culturing micro-colonial fungi from biological soil crusts in the Mojave desert and describing Neophaeococcomyces mojavensis, and introducing the new genera and species Taxawa tesnikishii.</title>
        <authorList>
            <person name="Kurbessoian T."/>
            <person name="Stajich J.E."/>
        </authorList>
    </citation>
    <scope>NUCLEOTIDE SEQUENCE</scope>
    <source>
        <strain evidence="1">JES_115</strain>
    </source>
</reference>
<sequence>MHQLSSYHKGGVHLKINCARAEYRFDHLTGEADNTDNDTGTQDPGSANNINISSSHCRAPLWQFFLNSPCNGASLRVSHQISQEAAEMLYSANKFVFRTVTLRALPFMSALPAPARCPLEALSFRSNALDFCVPENKRPAACAHHYSADDGEFKRCYYWQAAKPLVALLMRDAIAKLRLAYKHAYAAPSGFEGSGIIGRPRRSDGAGRADEAGATLGFAVACECRRGLRVAAGDGAGTYARERWDGGGGGCIDVVQGTDGAVWRKFDEAVLRSCKGVRDGITAEWEREQGKERSFREVGARETCVPLLPSRVGATARLEINYERPAISGQLLMLKARSTRAEGREVWAEAEILALGDLKEKSGLSNVLVRADGLSMEPKNSAIVESIYKAV</sequence>
<comment type="caution">
    <text evidence="1">The sequence shown here is derived from an EMBL/GenBank/DDBJ whole genome shotgun (WGS) entry which is preliminary data.</text>
</comment>
<evidence type="ECO:0000313" key="1">
    <source>
        <dbReference type="EMBL" id="KAJ9634935.1"/>
    </source>
</evidence>
<organism evidence="1 2">
    <name type="scientific">Coniosporium tulheliwenetii</name>
    <dbReference type="NCBI Taxonomy" id="3383036"/>
    <lineage>
        <taxon>Eukaryota</taxon>
        <taxon>Fungi</taxon>
        <taxon>Dikarya</taxon>
        <taxon>Ascomycota</taxon>
        <taxon>Pezizomycotina</taxon>
        <taxon>Dothideomycetes</taxon>
        <taxon>Dothideomycetes incertae sedis</taxon>
        <taxon>Coniosporium</taxon>
    </lineage>
</organism>
<dbReference type="EMBL" id="JAPDRP010000029">
    <property type="protein sequence ID" value="KAJ9634935.1"/>
    <property type="molecule type" value="Genomic_DNA"/>
</dbReference>
<protein>
    <submittedName>
        <fullName evidence="1">Uncharacterized protein</fullName>
    </submittedName>
</protein>
<gene>
    <name evidence="1" type="ORF">H2199_008799</name>
</gene>
<accession>A0ACC2YI63</accession>
<dbReference type="Proteomes" id="UP001172680">
    <property type="component" value="Unassembled WGS sequence"/>
</dbReference>
<evidence type="ECO:0000313" key="2">
    <source>
        <dbReference type="Proteomes" id="UP001172680"/>
    </source>
</evidence>
<name>A0ACC2YI63_9PEZI</name>
<proteinExistence type="predicted"/>
<keyword evidence="2" id="KW-1185">Reference proteome</keyword>